<name>A0AAV5S5S5_9BILA</name>
<organism evidence="2 3">
    <name type="scientific">Pristionchus entomophagus</name>
    <dbReference type="NCBI Taxonomy" id="358040"/>
    <lineage>
        <taxon>Eukaryota</taxon>
        <taxon>Metazoa</taxon>
        <taxon>Ecdysozoa</taxon>
        <taxon>Nematoda</taxon>
        <taxon>Chromadorea</taxon>
        <taxon>Rhabditida</taxon>
        <taxon>Rhabditina</taxon>
        <taxon>Diplogasteromorpha</taxon>
        <taxon>Diplogasteroidea</taxon>
        <taxon>Neodiplogasteridae</taxon>
        <taxon>Pristionchus</taxon>
    </lineage>
</organism>
<evidence type="ECO:0000313" key="3">
    <source>
        <dbReference type="Proteomes" id="UP001432027"/>
    </source>
</evidence>
<feature type="region of interest" description="Disordered" evidence="1">
    <location>
        <begin position="197"/>
        <end position="224"/>
    </location>
</feature>
<comment type="caution">
    <text evidence="2">The sequence shown here is derived from an EMBL/GenBank/DDBJ whole genome shotgun (WGS) entry which is preliminary data.</text>
</comment>
<feature type="region of interest" description="Disordered" evidence="1">
    <location>
        <begin position="238"/>
        <end position="258"/>
    </location>
</feature>
<keyword evidence="3" id="KW-1185">Reference proteome</keyword>
<feature type="non-terminal residue" evidence="2">
    <location>
        <position position="1"/>
    </location>
</feature>
<evidence type="ECO:0000313" key="2">
    <source>
        <dbReference type="EMBL" id="GMS77831.1"/>
    </source>
</evidence>
<accession>A0AAV5S5S5</accession>
<sequence>VISSSPLLSHGRVIQAWSKLIKISGGSSLIYRGKKMKNGEENKIFKDSFIRFLIPIEDRKKVENVETSFFVAITDRRLAIFRLRDEGTCGARFKFDCKIIDHGKISEVWMGKLEKKIFRMRLTIPLIFRMDGLRKVEFTIDYDTEERKLPISYPLIEKFEQKEGDGKLKLGSTLKETTNHIQVKEDAISCKNVKVDEMEDQKEGKKKRKSNEESQSEIVNKKPRGKMNTYLECLEFPPNQTTYTKSGRRGEESVEDDDEIQVIYPPKTGKQKFRVWNDLMKQAGGKGRKGKDKKKNQEETPEMVPSSDDDEDYKKRVVEVVKELGEKLKVYVRTRGDDSRGNNHSLRLMLTYYDDIISNPHFMFPQRKFTFRFHCC</sequence>
<dbReference type="EMBL" id="BTSX01000001">
    <property type="protein sequence ID" value="GMS77831.1"/>
    <property type="molecule type" value="Genomic_DNA"/>
</dbReference>
<dbReference type="AlphaFoldDB" id="A0AAV5S5S5"/>
<proteinExistence type="predicted"/>
<protein>
    <submittedName>
        <fullName evidence="2">Uncharacterized protein</fullName>
    </submittedName>
</protein>
<feature type="region of interest" description="Disordered" evidence="1">
    <location>
        <begin position="282"/>
        <end position="311"/>
    </location>
</feature>
<evidence type="ECO:0000256" key="1">
    <source>
        <dbReference type="SAM" id="MobiDB-lite"/>
    </source>
</evidence>
<gene>
    <name evidence="2" type="ORF">PENTCL1PPCAC_6</name>
</gene>
<reference evidence="2" key="1">
    <citation type="submission" date="2023-10" db="EMBL/GenBank/DDBJ databases">
        <title>Genome assembly of Pristionchus species.</title>
        <authorList>
            <person name="Yoshida K."/>
            <person name="Sommer R.J."/>
        </authorList>
    </citation>
    <scope>NUCLEOTIDE SEQUENCE</scope>
    <source>
        <strain evidence="2">RS0144</strain>
    </source>
</reference>
<dbReference type="Proteomes" id="UP001432027">
    <property type="component" value="Unassembled WGS sequence"/>
</dbReference>